<comment type="caution">
    <text evidence="2">The sequence shown here is derived from an EMBL/GenBank/DDBJ whole genome shotgun (WGS) entry which is preliminary data.</text>
</comment>
<dbReference type="SUPFAM" id="SSF51430">
    <property type="entry name" value="NAD(P)-linked oxidoreductase"/>
    <property type="match status" value="1"/>
</dbReference>
<evidence type="ECO:0000313" key="2">
    <source>
        <dbReference type="EMBL" id="EAM50637.1"/>
    </source>
</evidence>
<dbReference type="AlphaFoldDB" id="Q4C3B9"/>
<dbReference type="GO" id="GO:0016491">
    <property type="term" value="F:oxidoreductase activity"/>
    <property type="evidence" value="ECO:0007669"/>
    <property type="project" value="InterPro"/>
</dbReference>
<dbReference type="EMBL" id="AADV02000020">
    <property type="protein sequence ID" value="EAM50637.1"/>
    <property type="molecule type" value="Genomic_DNA"/>
</dbReference>
<name>Q4C3B9_CROWT</name>
<dbReference type="Proteomes" id="UP000003922">
    <property type="component" value="Unassembled WGS sequence"/>
</dbReference>
<dbReference type="PANTHER" id="PTHR42686">
    <property type="entry name" value="GH17980P-RELATED"/>
    <property type="match status" value="1"/>
</dbReference>
<dbReference type="KEGG" id="cwa:CwatDRAFT_3599"/>
<dbReference type="RefSeq" id="WP_007305682.1">
    <property type="nucleotide sequence ID" value="NZ_AADV02000020.1"/>
</dbReference>
<keyword evidence="3" id="KW-1185">Reference proteome</keyword>
<dbReference type="InterPro" id="IPR023210">
    <property type="entry name" value="NADP_OxRdtase_dom"/>
</dbReference>
<feature type="domain" description="NADP-dependent oxidoreductase" evidence="1">
    <location>
        <begin position="39"/>
        <end position="229"/>
    </location>
</feature>
<organism evidence="2 3">
    <name type="scientific">Crocosphaera watsonii WH 8501</name>
    <dbReference type="NCBI Taxonomy" id="165597"/>
    <lineage>
        <taxon>Bacteria</taxon>
        <taxon>Bacillati</taxon>
        <taxon>Cyanobacteriota</taxon>
        <taxon>Cyanophyceae</taxon>
        <taxon>Oscillatoriophycideae</taxon>
        <taxon>Chroococcales</taxon>
        <taxon>Aphanothecaceae</taxon>
        <taxon>Crocosphaera</taxon>
    </lineage>
</organism>
<accession>Q4C3B9</accession>
<dbReference type="Gene3D" id="3.20.20.100">
    <property type="entry name" value="NADP-dependent oxidoreductase domain"/>
    <property type="match status" value="1"/>
</dbReference>
<dbReference type="InterPro" id="IPR020471">
    <property type="entry name" value="AKR"/>
</dbReference>
<dbReference type="Pfam" id="PF00248">
    <property type="entry name" value="Aldo_ket_red"/>
    <property type="match status" value="1"/>
</dbReference>
<proteinExistence type="predicted"/>
<sequence>MMISGKATREGTQRYKERHIKNCHSNFFHEVGELTLSSIGLGTLTPPLNEQIYNLLTKAVEESIRNGVNMIDSSISYAYEQAERRVGEGIRNLIESGEASRDELVICTKGGILPHPTKNRVEWFAQNYIEPSQFSIKKTDLVGTRYCIHPEYLQDQLDRSLDNLGVETIDIYYIHNPERQLSKFSPDVFYSKLRTAFEVMEDAVASGKIGAYGIATWEGSRLPRTARKYIDLARIKSVAQEAAGNKEDKLKFIQLPLNMIRLEPLLLPTQTINGKAVSMLEAASHLGIFPVASHSIHKGRIAQRIPEDIISAFDNNFLNDYQRGLQFTRSTPALASALVGMTKLEHIKQNLALKEVSSIERKNFRNMTHSIEGALFFHYNFRLFSHYIKTIW</sequence>
<dbReference type="CDD" id="cd19099">
    <property type="entry name" value="AKR_unchar"/>
    <property type="match status" value="1"/>
</dbReference>
<evidence type="ECO:0000259" key="1">
    <source>
        <dbReference type="Pfam" id="PF00248"/>
    </source>
</evidence>
<dbReference type="GO" id="GO:0005829">
    <property type="term" value="C:cytosol"/>
    <property type="evidence" value="ECO:0007669"/>
    <property type="project" value="TreeGrafter"/>
</dbReference>
<reference evidence="2" key="2">
    <citation type="submission" date="2005-06" db="EMBL/GenBank/DDBJ databases">
        <title>Sequencing of the draft genome and assembly of Crocosphaera watsonii WH 8501.</title>
        <authorList>
            <consortium name="US DOE Joint Genome Institute (JGI-PGF)"/>
            <person name="Copeland A."/>
            <person name="Lucas S."/>
            <person name="Lapidus A."/>
            <person name="Barry K."/>
            <person name="Detter C."/>
            <person name="Glavina T."/>
            <person name="Hammon N."/>
            <person name="Israni S."/>
            <person name="Pitluck S."/>
            <person name="Richardson P."/>
        </authorList>
    </citation>
    <scope>NUCLEOTIDE SEQUENCE [LARGE SCALE GENOMIC DNA]</scope>
    <source>
        <strain evidence="2">WH 8501</strain>
    </source>
</reference>
<dbReference type="OrthoDB" id="9804790at2"/>
<evidence type="ECO:0000313" key="3">
    <source>
        <dbReference type="Proteomes" id="UP000003922"/>
    </source>
</evidence>
<reference evidence="2" key="3">
    <citation type="submission" date="2016-12" db="EMBL/GenBank/DDBJ databases">
        <title>Annotation of the draft genome assembly of Crocosphaera watsonii WH 8501.</title>
        <authorList>
            <consortium name="US DOE Joint Genome Institute (JGI-ORNL)"/>
            <person name="Larimer F."/>
            <person name="Land M."/>
        </authorList>
    </citation>
    <scope>NUCLEOTIDE SEQUENCE</scope>
    <source>
        <strain evidence="2">WH 8501</strain>
    </source>
</reference>
<dbReference type="PANTHER" id="PTHR42686:SF1">
    <property type="entry name" value="GH17980P-RELATED"/>
    <property type="match status" value="1"/>
</dbReference>
<reference evidence="2" key="1">
    <citation type="submission" date="2004-02" db="EMBL/GenBank/DDBJ databases">
        <authorList>
            <consortium name="DOE Joint Genome Institute"/>
        </authorList>
    </citation>
    <scope>NUCLEOTIDE SEQUENCE [LARGE SCALE GENOMIC DNA]</scope>
    <source>
        <strain evidence="2">WH 8501</strain>
    </source>
</reference>
<dbReference type="InterPro" id="IPR036812">
    <property type="entry name" value="NAD(P)_OxRdtase_dom_sf"/>
</dbReference>
<gene>
    <name evidence="2" type="ORF">CwatDRAFT_3599</name>
</gene>
<protein>
    <submittedName>
        <fullName evidence="2">Aldo/keto reductase</fullName>
    </submittedName>
</protein>